<gene>
    <name evidence="2" type="ORF">GOCE00092_LOCUS4439</name>
</gene>
<name>A0A7S1Y3X8_9STRA</name>
<protein>
    <submittedName>
        <fullName evidence="2">Uncharacterized protein</fullName>
    </submittedName>
</protein>
<evidence type="ECO:0000313" key="2">
    <source>
        <dbReference type="EMBL" id="CAD9275531.1"/>
    </source>
</evidence>
<feature type="region of interest" description="Disordered" evidence="1">
    <location>
        <begin position="24"/>
        <end position="102"/>
    </location>
</feature>
<evidence type="ECO:0000256" key="1">
    <source>
        <dbReference type="SAM" id="MobiDB-lite"/>
    </source>
</evidence>
<sequence>MSFTATTSMMINRRPMMTAITRQHQEQQRHSTTGVVANKVEGTITSPASRPMMTAIDTLKTGSTSQKEQRKSSLPMMTALNKQNAADGKQASMFVPRRSVRRPMMTQSMIRSEQDNQIRQVQLHF</sequence>
<proteinExistence type="predicted"/>
<dbReference type="EMBL" id="HBGK01008557">
    <property type="protein sequence ID" value="CAD9275531.1"/>
    <property type="molecule type" value="Transcribed_RNA"/>
</dbReference>
<accession>A0A7S1Y3X8</accession>
<dbReference type="AlphaFoldDB" id="A0A7S1Y3X8"/>
<reference evidence="2" key="1">
    <citation type="submission" date="2021-01" db="EMBL/GenBank/DDBJ databases">
        <authorList>
            <person name="Corre E."/>
            <person name="Pelletier E."/>
            <person name="Niang G."/>
            <person name="Scheremetjew M."/>
            <person name="Finn R."/>
            <person name="Kale V."/>
            <person name="Holt S."/>
            <person name="Cochrane G."/>
            <person name="Meng A."/>
            <person name="Brown T."/>
            <person name="Cohen L."/>
        </authorList>
    </citation>
    <scope>NUCLEOTIDE SEQUENCE</scope>
    <source>
        <strain evidence="2">CCMP 410</strain>
    </source>
</reference>
<organism evidence="2">
    <name type="scientific">Grammatophora oceanica</name>
    <dbReference type="NCBI Taxonomy" id="210454"/>
    <lineage>
        <taxon>Eukaryota</taxon>
        <taxon>Sar</taxon>
        <taxon>Stramenopiles</taxon>
        <taxon>Ochrophyta</taxon>
        <taxon>Bacillariophyta</taxon>
        <taxon>Fragilariophyceae</taxon>
        <taxon>Fragilariophycidae</taxon>
        <taxon>Rhabdonematales</taxon>
        <taxon>Grammatophoraceae</taxon>
        <taxon>Grammatophora</taxon>
    </lineage>
</organism>